<keyword evidence="2" id="KW-1185">Reference proteome</keyword>
<sequence length="119" mass="13169">MSSQTLLQPSGWSENELPPLSIPARVLRVDGVILRVITGDGPLSLRNARRLPIAVGDWLALDAGYRNNIRAILPPRDEAFEALVDSELVRVRAEVERLQLELDRVRGEVARLAEPAGVR</sequence>
<dbReference type="EMBL" id="VFOM01000001">
    <property type="protein sequence ID" value="TQL47171.1"/>
    <property type="molecule type" value="Genomic_DNA"/>
</dbReference>
<accession>A0A542YGK0</accession>
<reference evidence="1 2" key="1">
    <citation type="submission" date="2019-06" db="EMBL/GenBank/DDBJ databases">
        <title>Sequencing the genomes of 1000 actinobacteria strains.</title>
        <authorList>
            <person name="Klenk H.-P."/>
        </authorList>
    </citation>
    <scope>NUCLEOTIDE SEQUENCE [LARGE SCALE GENOMIC DNA]</scope>
    <source>
        <strain evidence="1 2">DSM 26477</strain>
    </source>
</reference>
<proteinExistence type="predicted"/>
<comment type="caution">
    <text evidence="1">The sequence shown here is derived from an EMBL/GenBank/DDBJ whole genome shotgun (WGS) entry which is preliminary data.</text>
</comment>
<name>A0A542YGK0_9MICO</name>
<gene>
    <name evidence="1" type="ORF">FB562_0219</name>
</gene>
<dbReference type="OrthoDB" id="9809485at2"/>
<organism evidence="1 2">
    <name type="scientific">Homoserinimonas aerilata</name>
    <dbReference type="NCBI Taxonomy" id="1162970"/>
    <lineage>
        <taxon>Bacteria</taxon>
        <taxon>Bacillati</taxon>
        <taxon>Actinomycetota</taxon>
        <taxon>Actinomycetes</taxon>
        <taxon>Micrococcales</taxon>
        <taxon>Microbacteriaceae</taxon>
        <taxon>Homoserinimonas</taxon>
    </lineage>
</organism>
<evidence type="ECO:0000313" key="1">
    <source>
        <dbReference type="EMBL" id="TQL47171.1"/>
    </source>
</evidence>
<protein>
    <submittedName>
        <fullName evidence="1">Uncharacterized protein</fullName>
    </submittedName>
</protein>
<dbReference type="Proteomes" id="UP000317998">
    <property type="component" value="Unassembled WGS sequence"/>
</dbReference>
<dbReference type="RefSeq" id="WP_141879454.1">
    <property type="nucleotide sequence ID" value="NZ_VFOM01000001.1"/>
</dbReference>
<evidence type="ECO:0000313" key="2">
    <source>
        <dbReference type="Proteomes" id="UP000317998"/>
    </source>
</evidence>
<dbReference type="AlphaFoldDB" id="A0A542YGK0"/>